<comment type="caution">
    <text evidence="6">The sequence shown here is derived from an EMBL/GenBank/DDBJ whole genome shotgun (WGS) entry which is preliminary data.</text>
</comment>
<sequence>MSIEPDWEQYRAFLAVLREGSLSAAARALAIAQPTMRRRIEDLEAQLGTALFTRTPGGLQPTETGLALRGHAEAMALAAAALIRSASSEAGEIAGTVRVSASEVIAVEILPPMLARLQAAHPALVIELSPSNRNEDVLRREADVAVRMVAPVQTALIARRAGAVRLGLHARRDYLARRGMPETLEAMRGHALIGVERDSPVLRALRASGLPMAIEDCCFRSDSDLAQLAAIRAGLGIGICQSALAARDPALRPVLPGAFGFDLETWIVCHENLRNVARVRAVFDALVRGLSDYAGTRVVG</sequence>
<proteinExistence type="inferred from homology"/>
<dbReference type="SUPFAM" id="SSF53850">
    <property type="entry name" value="Periplasmic binding protein-like II"/>
    <property type="match status" value="1"/>
</dbReference>
<dbReference type="InterPro" id="IPR005119">
    <property type="entry name" value="LysR_subst-bd"/>
</dbReference>
<dbReference type="InterPro" id="IPR036390">
    <property type="entry name" value="WH_DNA-bd_sf"/>
</dbReference>
<evidence type="ECO:0000313" key="6">
    <source>
        <dbReference type="EMBL" id="MBY8820885.1"/>
    </source>
</evidence>
<gene>
    <name evidence="6" type="ORF">K7G82_01195</name>
</gene>
<dbReference type="PROSITE" id="PS50931">
    <property type="entry name" value="HTH_LYSR"/>
    <property type="match status" value="1"/>
</dbReference>
<dbReference type="RefSeq" id="WP_222987987.1">
    <property type="nucleotide sequence ID" value="NZ_JAINVV010000001.1"/>
</dbReference>
<dbReference type="EMBL" id="JAINVV010000001">
    <property type="protein sequence ID" value="MBY8820885.1"/>
    <property type="molecule type" value="Genomic_DNA"/>
</dbReference>
<dbReference type="PANTHER" id="PTHR30537:SF3">
    <property type="entry name" value="TRANSCRIPTIONAL REGULATORY PROTEIN"/>
    <property type="match status" value="1"/>
</dbReference>
<evidence type="ECO:0000256" key="2">
    <source>
        <dbReference type="ARBA" id="ARBA00023015"/>
    </source>
</evidence>
<dbReference type="InterPro" id="IPR000847">
    <property type="entry name" value="LysR_HTH_N"/>
</dbReference>
<dbReference type="Gene3D" id="1.10.10.10">
    <property type="entry name" value="Winged helix-like DNA-binding domain superfamily/Winged helix DNA-binding domain"/>
    <property type="match status" value="1"/>
</dbReference>
<accession>A0ABS7PHV9</accession>
<organism evidence="6 7">
    <name type="scientific">Sphingomonas colocasiae</name>
    <dbReference type="NCBI Taxonomy" id="1848973"/>
    <lineage>
        <taxon>Bacteria</taxon>
        <taxon>Pseudomonadati</taxon>
        <taxon>Pseudomonadota</taxon>
        <taxon>Alphaproteobacteria</taxon>
        <taxon>Sphingomonadales</taxon>
        <taxon>Sphingomonadaceae</taxon>
        <taxon>Sphingomonas</taxon>
    </lineage>
</organism>
<evidence type="ECO:0000259" key="5">
    <source>
        <dbReference type="PROSITE" id="PS50931"/>
    </source>
</evidence>
<dbReference type="Gene3D" id="3.40.190.290">
    <property type="match status" value="1"/>
</dbReference>
<keyword evidence="7" id="KW-1185">Reference proteome</keyword>
<evidence type="ECO:0000256" key="1">
    <source>
        <dbReference type="ARBA" id="ARBA00009437"/>
    </source>
</evidence>
<protein>
    <submittedName>
        <fullName evidence="6">LysR family transcriptional regulator</fullName>
    </submittedName>
</protein>
<dbReference type="InterPro" id="IPR058163">
    <property type="entry name" value="LysR-type_TF_proteobact-type"/>
</dbReference>
<evidence type="ECO:0000256" key="4">
    <source>
        <dbReference type="ARBA" id="ARBA00023163"/>
    </source>
</evidence>
<dbReference type="PRINTS" id="PR00039">
    <property type="entry name" value="HTHLYSR"/>
</dbReference>
<dbReference type="Pfam" id="PF03466">
    <property type="entry name" value="LysR_substrate"/>
    <property type="match status" value="1"/>
</dbReference>
<keyword evidence="2" id="KW-0805">Transcription regulation</keyword>
<keyword evidence="3" id="KW-0238">DNA-binding</keyword>
<reference evidence="6 7" key="1">
    <citation type="submission" date="2021-08" db="EMBL/GenBank/DDBJ databases">
        <authorList>
            <person name="Tuo L."/>
        </authorList>
    </citation>
    <scope>NUCLEOTIDE SEQUENCE [LARGE SCALE GENOMIC DNA]</scope>
    <source>
        <strain evidence="6 7">JCM 31229</strain>
    </source>
</reference>
<dbReference type="Proteomes" id="UP000706039">
    <property type="component" value="Unassembled WGS sequence"/>
</dbReference>
<evidence type="ECO:0000313" key="7">
    <source>
        <dbReference type="Proteomes" id="UP000706039"/>
    </source>
</evidence>
<name>A0ABS7PHV9_9SPHN</name>
<dbReference type="SUPFAM" id="SSF46785">
    <property type="entry name" value="Winged helix' DNA-binding domain"/>
    <property type="match status" value="1"/>
</dbReference>
<dbReference type="PANTHER" id="PTHR30537">
    <property type="entry name" value="HTH-TYPE TRANSCRIPTIONAL REGULATOR"/>
    <property type="match status" value="1"/>
</dbReference>
<feature type="domain" description="HTH lysR-type" evidence="5">
    <location>
        <begin position="5"/>
        <end position="62"/>
    </location>
</feature>
<dbReference type="Pfam" id="PF00126">
    <property type="entry name" value="HTH_1"/>
    <property type="match status" value="1"/>
</dbReference>
<comment type="similarity">
    <text evidence="1">Belongs to the LysR transcriptional regulatory family.</text>
</comment>
<keyword evidence="4" id="KW-0804">Transcription</keyword>
<dbReference type="InterPro" id="IPR036388">
    <property type="entry name" value="WH-like_DNA-bd_sf"/>
</dbReference>
<evidence type="ECO:0000256" key="3">
    <source>
        <dbReference type="ARBA" id="ARBA00023125"/>
    </source>
</evidence>